<dbReference type="HAMAP" id="MF_00983">
    <property type="entry name" value="PriA"/>
    <property type="match status" value="1"/>
</dbReference>
<accession>A0A7Y9J4Y2</accession>
<dbReference type="GO" id="GO:0006310">
    <property type="term" value="P:DNA recombination"/>
    <property type="evidence" value="ECO:0007669"/>
    <property type="project" value="InterPro"/>
</dbReference>
<feature type="binding site" evidence="8">
    <location>
        <position position="420"/>
    </location>
    <ligand>
        <name>Zn(2+)</name>
        <dbReference type="ChEBI" id="CHEBI:29105"/>
        <label>1</label>
    </ligand>
</feature>
<evidence type="ECO:0000256" key="1">
    <source>
        <dbReference type="ARBA" id="ARBA00022515"/>
    </source>
</evidence>
<name>A0A7Y9J4Y2_9PSEU</name>
<sequence length="701" mass="74325">MSGSPGDEALPGMPSPPPPPPPVVARTPKHNERLPAERNPVASVAVDVSLPHLDRPFDYRVPVQLDEAAVVGARVRVRFAGRMVDGYVLDRTDTTEHEGRLQWLDKVVSSEPVLSPELATLCRTVADRYAGTLADVLRLALPPRHARVEKEPLPDAGPGPVAVPGPDAGSGWAAYPRGPAFLEALAGHRPAHAVWQALPGEDWARRLAEAARATLAADRGAVIVVPDRRDLDRLHAACVEVVGDEHVAALAADLGPAERYRRWLAVSRGRKRLAIGTRAAAFAPVRDPGLLVVWDDGDDSHTEPRAPYPHARDVLIARAHTSGAALLVAGITRTAEAEVLVRSGWAHPVVAERATVREHAPRVTAIGEDDRQLLRDPTARAARVPSVAFEAARAALAAARPVLVQVPRRGYLPAIACAQCREPARCRHCHGPLGIPAGTEDVPAPPTCRWCGRPATNYRCPACASPRLRATAVGAGRTAEELGRAFPQTVVRSSGGGSTILETVDAAPAIVVATPGAEPVADGGYGAALLLDGAALLARPELRAAEETVRRWFAAASLVRPAPDGGRVVVVAESNLPAVQALVRWDPAGHAGAELDARTELGLPPAVRMAALDGEPAALRDLVETAHLPDAADVLGPVELPPGTRLPGAEERTERAERTLVRVPRPVGRDLARALAQAQSIRGARREREPVRILLDPHDPL</sequence>
<keyword evidence="1 8" id="KW-0639">Primosome</keyword>
<dbReference type="GO" id="GO:0006302">
    <property type="term" value="P:double-strand break repair"/>
    <property type="evidence" value="ECO:0007669"/>
    <property type="project" value="InterPro"/>
</dbReference>
<dbReference type="InterPro" id="IPR042115">
    <property type="entry name" value="PriA_3primeBD_sf"/>
</dbReference>
<comment type="subunit">
    <text evidence="8">Component of the replication restart primosome.</text>
</comment>
<evidence type="ECO:0000256" key="3">
    <source>
        <dbReference type="ARBA" id="ARBA00022723"/>
    </source>
</evidence>
<feature type="binding site" evidence="8">
    <location>
        <position position="463"/>
    </location>
    <ligand>
        <name>Zn(2+)</name>
        <dbReference type="ChEBI" id="CHEBI:29105"/>
        <label>1</label>
    </ligand>
</feature>
<evidence type="ECO:0000256" key="7">
    <source>
        <dbReference type="ARBA" id="ARBA00023125"/>
    </source>
</evidence>
<dbReference type="Pfam" id="PF17764">
    <property type="entry name" value="PriA_3primeBD"/>
    <property type="match status" value="1"/>
</dbReference>
<keyword evidence="5 8" id="KW-0862">Zinc</keyword>
<evidence type="ECO:0000256" key="6">
    <source>
        <dbReference type="ARBA" id="ARBA00022840"/>
    </source>
</evidence>
<feature type="region of interest" description="Disordered" evidence="9">
    <location>
        <begin position="1"/>
        <end position="39"/>
    </location>
</feature>
<organism evidence="11 12">
    <name type="scientific">Actinomycetospora corticicola</name>
    <dbReference type="NCBI Taxonomy" id="663602"/>
    <lineage>
        <taxon>Bacteria</taxon>
        <taxon>Bacillati</taxon>
        <taxon>Actinomycetota</taxon>
        <taxon>Actinomycetes</taxon>
        <taxon>Pseudonocardiales</taxon>
        <taxon>Pseudonocardiaceae</taxon>
        <taxon>Actinomycetospora</taxon>
    </lineage>
</organism>
<dbReference type="GO" id="GO:0043138">
    <property type="term" value="F:3'-5' DNA helicase activity"/>
    <property type="evidence" value="ECO:0007669"/>
    <property type="project" value="TreeGrafter"/>
</dbReference>
<keyword evidence="11" id="KW-0378">Hydrolase</keyword>
<dbReference type="GO" id="GO:0006269">
    <property type="term" value="P:DNA replication, synthesis of primer"/>
    <property type="evidence" value="ECO:0007669"/>
    <property type="project" value="UniProtKB-KW"/>
</dbReference>
<dbReference type="Gene3D" id="3.40.1440.60">
    <property type="entry name" value="PriA, 3(prime) DNA-binding domain"/>
    <property type="match status" value="1"/>
</dbReference>
<feature type="binding site" evidence="8">
    <location>
        <position position="426"/>
    </location>
    <ligand>
        <name>Zn(2+)</name>
        <dbReference type="ChEBI" id="CHEBI:29105"/>
        <label>2</label>
    </ligand>
</feature>
<dbReference type="GO" id="GO:0006270">
    <property type="term" value="P:DNA replication initiation"/>
    <property type="evidence" value="ECO:0007669"/>
    <property type="project" value="TreeGrafter"/>
</dbReference>
<keyword evidence="6 8" id="KW-0067">ATP-binding</keyword>
<feature type="binding site" evidence="8">
    <location>
        <position position="429"/>
    </location>
    <ligand>
        <name>Zn(2+)</name>
        <dbReference type="ChEBI" id="CHEBI:29105"/>
        <label>2</label>
    </ligand>
</feature>
<keyword evidence="3 8" id="KW-0479">Metal-binding</keyword>
<dbReference type="RefSeq" id="WP_179793236.1">
    <property type="nucleotide sequence ID" value="NZ_BAABHP010000004.1"/>
</dbReference>
<dbReference type="GO" id="GO:0016787">
    <property type="term" value="F:hydrolase activity"/>
    <property type="evidence" value="ECO:0007669"/>
    <property type="project" value="UniProtKB-KW"/>
</dbReference>
<dbReference type="GO" id="GO:0003677">
    <property type="term" value="F:DNA binding"/>
    <property type="evidence" value="ECO:0007669"/>
    <property type="project" value="UniProtKB-UniRule"/>
</dbReference>
<dbReference type="PANTHER" id="PTHR30580:SF0">
    <property type="entry name" value="PRIMOSOMAL PROTEIN N"/>
    <property type="match status" value="1"/>
</dbReference>
<dbReference type="InterPro" id="IPR005259">
    <property type="entry name" value="PriA"/>
</dbReference>
<evidence type="ECO:0000256" key="8">
    <source>
        <dbReference type="HAMAP-Rule" id="MF_00983"/>
    </source>
</evidence>
<feature type="compositionally biased region" description="Pro residues" evidence="9">
    <location>
        <begin position="13"/>
        <end position="23"/>
    </location>
</feature>
<feature type="binding site" evidence="8">
    <location>
        <position position="460"/>
    </location>
    <ligand>
        <name>Zn(2+)</name>
        <dbReference type="ChEBI" id="CHEBI:29105"/>
        <label>1</label>
    </ligand>
</feature>
<proteinExistence type="inferred from homology"/>
<dbReference type="GO" id="GO:0005524">
    <property type="term" value="F:ATP binding"/>
    <property type="evidence" value="ECO:0007669"/>
    <property type="project" value="UniProtKB-UniRule"/>
</dbReference>
<evidence type="ECO:0000256" key="5">
    <source>
        <dbReference type="ARBA" id="ARBA00022833"/>
    </source>
</evidence>
<dbReference type="EMBL" id="JACCBN010000001">
    <property type="protein sequence ID" value="NYD35391.1"/>
    <property type="molecule type" value="Genomic_DNA"/>
</dbReference>
<protein>
    <recommendedName>
        <fullName evidence="8">Probable replication restart protein PriA</fullName>
    </recommendedName>
    <alternativeName>
        <fullName evidence="8">Putative ATP-dependent DNA helicase PriA</fullName>
    </alternativeName>
</protein>
<feature type="binding site" evidence="8">
    <location>
        <position position="451"/>
    </location>
    <ligand>
        <name>Zn(2+)</name>
        <dbReference type="ChEBI" id="CHEBI:29105"/>
        <label>2</label>
    </ligand>
</feature>
<reference evidence="11 12" key="1">
    <citation type="submission" date="2020-07" db="EMBL/GenBank/DDBJ databases">
        <title>Sequencing the genomes of 1000 actinobacteria strains.</title>
        <authorList>
            <person name="Klenk H.-P."/>
        </authorList>
    </citation>
    <scope>NUCLEOTIDE SEQUENCE [LARGE SCALE GENOMIC DNA]</scope>
    <source>
        <strain evidence="11 12">DSM 45772</strain>
    </source>
</reference>
<dbReference type="Gene3D" id="3.40.50.300">
    <property type="entry name" value="P-loop containing nucleotide triphosphate hydrolases"/>
    <property type="match status" value="1"/>
</dbReference>
<comment type="function">
    <text evidence="8">Initiates the restart of stalled replication forks, which reloads the replicative helicase on sites other than the origin of replication. Recognizes and binds to abandoned replication forks and remodels them to uncover a helicase loading site. Promotes assembly of the primosome at these replication forks.</text>
</comment>
<gene>
    <name evidence="8" type="primary">priA</name>
    <name evidence="11" type="ORF">BJ983_001493</name>
</gene>
<dbReference type="AlphaFoldDB" id="A0A7Y9J4Y2"/>
<feature type="region of interest" description="Disordered" evidence="9">
    <location>
        <begin position="633"/>
        <end position="655"/>
    </location>
</feature>
<feature type="domain" description="Primosomal protein N' 3' DNA-binding" evidence="10">
    <location>
        <begin position="44"/>
        <end position="142"/>
    </location>
</feature>
<dbReference type="Proteomes" id="UP000535890">
    <property type="component" value="Unassembled WGS sequence"/>
</dbReference>
<comment type="cofactor">
    <cofactor evidence="8">
        <name>Zn(2+)</name>
        <dbReference type="ChEBI" id="CHEBI:29105"/>
    </cofactor>
    <text evidence="8">Binds 2 zinc ions per subunit.</text>
</comment>
<feature type="binding site" evidence="8">
    <location>
        <position position="417"/>
    </location>
    <ligand>
        <name>Zn(2+)</name>
        <dbReference type="ChEBI" id="CHEBI:29105"/>
        <label>1</label>
    </ligand>
</feature>
<keyword evidence="12" id="KW-1185">Reference proteome</keyword>
<dbReference type="InterPro" id="IPR027417">
    <property type="entry name" value="P-loop_NTPase"/>
</dbReference>
<dbReference type="InterPro" id="IPR041222">
    <property type="entry name" value="PriA_3primeBD"/>
</dbReference>
<feature type="binding site" evidence="8">
    <location>
        <position position="448"/>
    </location>
    <ligand>
        <name>Zn(2+)</name>
        <dbReference type="ChEBI" id="CHEBI:29105"/>
        <label>2</label>
    </ligand>
</feature>
<comment type="caution">
    <text evidence="8">As this protein does not have any detectable helicase domains, it probably does not have helicase activity.</text>
</comment>
<evidence type="ECO:0000313" key="11">
    <source>
        <dbReference type="EMBL" id="NYD35391.1"/>
    </source>
</evidence>
<evidence type="ECO:0000256" key="9">
    <source>
        <dbReference type="SAM" id="MobiDB-lite"/>
    </source>
</evidence>
<evidence type="ECO:0000313" key="12">
    <source>
        <dbReference type="Proteomes" id="UP000535890"/>
    </source>
</evidence>
<dbReference type="GO" id="GO:0008270">
    <property type="term" value="F:zinc ion binding"/>
    <property type="evidence" value="ECO:0007669"/>
    <property type="project" value="UniProtKB-UniRule"/>
</dbReference>
<keyword evidence="4 8" id="KW-0547">Nucleotide-binding</keyword>
<keyword evidence="7 8" id="KW-0238">DNA-binding</keyword>
<dbReference type="PANTHER" id="PTHR30580">
    <property type="entry name" value="PRIMOSOMAL PROTEIN N"/>
    <property type="match status" value="1"/>
</dbReference>
<dbReference type="GO" id="GO:1990077">
    <property type="term" value="C:primosome complex"/>
    <property type="evidence" value="ECO:0007669"/>
    <property type="project" value="UniProtKB-UniRule"/>
</dbReference>
<comment type="caution">
    <text evidence="11">The sequence shown here is derived from an EMBL/GenBank/DDBJ whole genome shotgun (WGS) entry which is preliminary data.</text>
</comment>
<evidence type="ECO:0000256" key="2">
    <source>
        <dbReference type="ARBA" id="ARBA00022705"/>
    </source>
</evidence>
<evidence type="ECO:0000256" key="4">
    <source>
        <dbReference type="ARBA" id="ARBA00022741"/>
    </source>
</evidence>
<evidence type="ECO:0000259" key="10">
    <source>
        <dbReference type="Pfam" id="PF17764"/>
    </source>
</evidence>
<comment type="similarity">
    <text evidence="8">Belongs to the helicase family. PriA subfamily.</text>
</comment>
<keyword evidence="2 8" id="KW-0235">DNA replication</keyword>